<dbReference type="Proteomes" id="UP001138921">
    <property type="component" value="Unassembled WGS sequence"/>
</dbReference>
<sequence>MVLVDTKHGHSFESVQDAVEKGGLRVEKVMRGLRTITGKLDDKLIEQLRGIDGVAAVREEGTFSLPPMDPKTPQ</sequence>
<gene>
    <name evidence="1" type="ORF">J1C56_04180</name>
</gene>
<accession>A0A9X1A7S1</accession>
<reference evidence="1" key="2">
    <citation type="submission" date="2021-03" db="EMBL/GenBank/DDBJ databases">
        <authorList>
            <person name="Artuso I."/>
            <person name="Turrini P."/>
            <person name="Pirolo M."/>
            <person name="Lugli G.A."/>
            <person name="Ventura M."/>
            <person name="Visca P."/>
        </authorList>
    </citation>
    <scope>NUCLEOTIDE SEQUENCE</scope>
    <source>
        <strain evidence="1">LMG 26462</strain>
    </source>
</reference>
<organism evidence="1 2">
    <name type="scientific">Aminobacter anthyllidis</name>
    <dbReference type="NCBI Taxonomy" id="1035067"/>
    <lineage>
        <taxon>Bacteria</taxon>
        <taxon>Pseudomonadati</taxon>
        <taxon>Pseudomonadota</taxon>
        <taxon>Alphaproteobacteria</taxon>
        <taxon>Hyphomicrobiales</taxon>
        <taxon>Phyllobacteriaceae</taxon>
        <taxon>Aminobacter</taxon>
    </lineage>
</organism>
<dbReference type="EMBL" id="JAFLWW010000001">
    <property type="protein sequence ID" value="MBT1154782.1"/>
    <property type="molecule type" value="Genomic_DNA"/>
</dbReference>
<dbReference type="AlphaFoldDB" id="A0A9X1A7S1"/>
<evidence type="ECO:0000313" key="1">
    <source>
        <dbReference type="EMBL" id="MBT1154782.1"/>
    </source>
</evidence>
<comment type="caution">
    <text evidence="1">The sequence shown here is derived from an EMBL/GenBank/DDBJ whole genome shotgun (WGS) entry which is preliminary data.</text>
</comment>
<protein>
    <submittedName>
        <fullName evidence="1">Uncharacterized protein</fullName>
    </submittedName>
</protein>
<keyword evidence="2" id="KW-1185">Reference proteome</keyword>
<proteinExistence type="predicted"/>
<name>A0A9X1A7S1_9HYPH</name>
<reference evidence="1" key="1">
    <citation type="journal article" date="2021" name="Microorganisms">
        <title>Phylogenomic Reconstruction and Metabolic Potential of the Genus Aminobacter.</title>
        <authorList>
            <person name="Artuso I."/>
            <person name="Turrini P."/>
            <person name="Pirolo M."/>
            <person name="Lugli G.A."/>
            <person name="Ventura M."/>
            <person name="Visca P."/>
        </authorList>
    </citation>
    <scope>NUCLEOTIDE SEQUENCE</scope>
    <source>
        <strain evidence="1">LMG 26462</strain>
    </source>
</reference>
<evidence type="ECO:0000313" key="2">
    <source>
        <dbReference type="Proteomes" id="UP001138921"/>
    </source>
</evidence>